<accession>A0A6J5MD77</accession>
<gene>
    <name evidence="1" type="ORF">UFOVP448_58</name>
</gene>
<evidence type="ECO:0000313" key="1">
    <source>
        <dbReference type="EMBL" id="CAB4142990.1"/>
    </source>
</evidence>
<proteinExistence type="predicted"/>
<reference evidence="1" key="1">
    <citation type="submission" date="2020-04" db="EMBL/GenBank/DDBJ databases">
        <authorList>
            <person name="Chiriac C."/>
            <person name="Salcher M."/>
            <person name="Ghai R."/>
            <person name="Kavagutti S V."/>
        </authorList>
    </citation>
    <scope>NUCLEOTIDE SEQUENCE</scope>
</reference>
<dbReference type="EMBL" id="LR796422">
    <property type="protein sequence ID" value="CAB4142990.1"/>
    <property type="molecule type" value="Genomic_DNA"/>
</dbReference>
<organism evidence="1">
    <name type="scientific">uncultured Caudovirales phage</name>
    <dbReference type="NCBI Taxonomy" id="2100421"/>
    <lineage>
        <taxon>Viruses</taxon>
        <taxon>Duplodnaviria</taxon>
        <taxon>Heunggongvirae</taxon>
        <taxon>Uroviricota</taxon>
        <taxon>Caudoviricetes</taxon>
        <taxon>Peduoviridae</taxon>
        <taxon>Maltschvirus</taxon>
        <taxon>Maltschvirus maltsch</taxon>
    </lineage>
</organism>
<name>A0A6J5MD77_9CAUD</name>
<sequence length="103" mass="12347">MAKRTSNGETTSYKYHVVTRRCPDHEIEVLAGVTWTRQKPKFRWERPANISYYDYPDFNLSIATELLKYLREVSPRSMFEPVTYRYGLSEVEINHRFFDDETT</sequence>
<protein>
    <submittedName>
        <fullName evidence="1">Uncharacterized protein</fullName>
    </submittedName>
</protein>